<dbReference type="Pfam" id="PF00583">
    <property type="entry name" value="Acetyltransf_1"/>
    <property type="match status" value="2"/>
</dbReference>
<evidence type="ECO:0000259" key="1">
    <source>
        <dbReference type="PROSITE" id="PS51186"/>
    </source>
</evidence>
<dbReference type="OrthoDB" id="47059at2759"/>
<dbReference type="EMBL" id="CP055901">
    <property type="protein sequence ID" value="QKX60926.1"/>
    <property type="molecule type" value="Genomic_DNA"/>
</dbReference>
<sequence length="325" mass="35848">MSDLTIRPYDGSIDADPVSTLWQETFPQYPVASQHLQHLLAQPWGSHFVAIQNDTSSRLVGFCATYTEISKTATATTAYLPIIIIQSGFQNRGYGTALLHYSLDHLWKSFKTVKLGCPIPKFWPGVPSDLNKEFFAKRGFKESITCKDMYQQLATFKAPQYVLDRTSSSGVTFAPLTPSGVDECLAAQESKFPQWAGGYRLLHAENQHDDIMVALDHDGMQIGWTLMLSPGRSRLWYGFAFLPVAGGPDGNVSGTGKTVLIAAVGVGEEARGKGVGLGLICAAMEEMKRRGGIDGVFIDSVELNNFYEKIGFETWKNYVDMSIEH</sequence>
<feature type="domain" description="N-acetyltransferase" evidence="1">
    <location>
        <begin position="171"/>
        <end position="325"/>
    </location>
</feature>
<dbReference type="GeneID" id="55995561"/>
<evidence type="ECO:0000313" key="2">
    <source>
        <dbReference type="EMBL" id="QKX60926.1"/>
    </source>
</evidence>
<dbReference type="Gene3D" id="3.40.630.30">
    <property type="match status" value="2"/>
</dbReference>
<dbReference type="RefSeq" id="XP_035347101.1">
    <property type="nucleotide sequence ID" value="XM_035491208.1"/>
</dbReference>
<dbReference type="KEGG" id="trg:TRUGW13939_08072"/>
<dbReference type="CDD" id="cd04301">
    <property type="entry name" value="NAT_SF"/>
    <property type="match status" value="2"/>
</dbReference>
<feature type="domain" description="N-acetyltransferase" evidence="1">
    <location>
        <begin position="4"/>
        <end position="159"/>
    </location>
</feature>
<dbReference type="Proteomes" id="UP000509510">
    <property type="component" value="Chromosome IV"/>
</dbReference>
<dbReference type="AlphaFoldDB" id="A0A7H8R435"/>
<keyword evidence="3" id="KW-1185">Reference proteome</keyword>
<dbReference type="GO" id="GO:0016747">
    <property type="term" value="F:acyltransferase activity, transferring groups other than amino-acyl groups"/>
    <property type="evidence" value="ECO:0007669"/>
    <property type="project" value="InterPro"/>
</dbReference>
<accession>A0A7H8R435</accession>
<dbReference type="InterPro" id="IPR016181">
    <property type="entry name" value="Acyl_CoA_acyltransferase"/>
</dbReference>
<reference evidence="3" key="1">
    <citation type="submission" date="2020-06" db="EMBL/GenBank/DDBJ databases">
        <title>A chromosome-scale genome assembly of Talaromyces rugulosus W13939.</title>
        <authorList>
            <person name="Wang B."/>
            <person name="Guo L."/>
            <person name="Ye K."/>
            <person name="Wang L."/>
        </authorList>
    </citation>
    <scope>NUCLEOTIDE SEQUENCE [LARGE SCALE GENOMIC DNA]</scope>
    <source>
        <strain evidence="3">W13939</strain>
    </source>
</reference>
<name>A0A7H8R435_TALRU</name>
<dbReference type="PROSITE" id="PS51186">
    <property type="entry name" value="GNAT"/>
    <property type="match status" value="2"/>
</dbReference>
<dbReference type="InterPro" id="IPR050276">
    <property type="entry name" value="MshD_Acetyltransferase"/>
</dbReference>
<protein>
    <recommendedName>
        <fullName evidence="1">N-acetyltransferase domain-containing protein</fullName>
    </recommendedName>
</protein>
<dbReference type="SUPFAM" id="SSF55729">
    <property type="entry name" value="Acyl-CoA N-acyltransferases (Nat)"/>
    <property type="match status" value="2"/>
</dbReference>
<organism evidence="2 3">
    <name type="scientific">Talaromyces rugulosus</name>
    <name type="common">Penicillium rugulosum</name>
    <dbReference type="NCBI Taxonomy" id="121627"/>
    <lineage>
        <taxon>Eukaryota</taxon>
        <taxon>Fungi</taxon>
        <taxon>Dikarya</taxon>
        <taxon>Ascomycota</taxon>
        <taxon>Pezizomycotina</taxon>
        <taxon>Eurotiomycetes</taxon>
        <taxon>Eurotiomycetidae</taxon>
        <taxon>Eurotiales</taxon>
        <taxon>Trichocomaceae</taxon>
        <taxon>Talaromyces</taxon>
        <taxon>Talaromyces sect. Islandici</taxon>
    </lineage>
</organism>
<gene>
    <name evidence="2" type="ORF">TRUGW13939_08072</name>
</gene>
<proteinExistence type="predicted"/>
<evidence type="ECO:0000313" key="3">
    <source>
        <dbReference type="Proteomes" id="UP000509510"/>
    </source>
</evidence>
<dbReference type="InterPro" id="IPR000182">
    <property type="entry name" value="GNAT_dom"/>
</dbReference>
<dbReference type="PANTHER" id="PTHR43617">
    <property type="entry name" value="L-AMINO ACID N-ACETYLTRANSFERASE"/>
    <property type="match status" value="1"/>
</dbReference>